<organism evidence="1 2">
    <name type="scientific">Pollutimonas nitritireducens</name>
    <dbReference type="NCBI Taxonomy" id="2045209"/>
    <lineage>
        <taxon>Bacteria</taxon>
        <taxon>Pseudomonadati</taxon>
        <taxon>Pseudomonadota</taxon>
        <taxon>Betaproteobacteria</taxon>
        <taxon>Burkholderiales</taxon>
        <taxon>Alcaligenaceae</taxon>
        <taxon>Pollutimonas</taxon>
    </lineage>
</organism>
<dbReference type="OrthoDB" id="332228at2"/>
<dbReference type="InterPro" id="IPR047677">
    <property type="entry name" value="GDCCVxC"/>
</dbReference>
<evidence type="ECO:0000313" key="1">
    <source>
        <dbReference type="EMBL" id="PLC52797.1"/>
    </source>
</evidence>
<comment type="caution">
    <text evidence="1">The sequence shown here is derived from an EMBL/GenBank/DDBJ whole genome shotgun (WGS) entry which is preliminary data.</text>
</comment>
<dbReference type="AlphaFoldDB" id="A0A2N4UCT1"/>
<gene>
    <name evidence="1" type="ORF">CR155_17025</name>
</gene>
<dbReference type="EMBL" id="PDNV01000011">
    <property type="protein sequence ID" value="PLC52797.1"/>
    <property type="molecule type" value="Genomic_DNA"/>
</dbReference>
<name>A0A2N4UCT1_9BURK</name>
<protein>
    <submittedName>
        <fullName evidence="1">Uncharacterized protein</fullName>
    </submittedName>
</protein>
<dbReference type="Proteomes" id="UP000234328">
    <property type="component" value="Unassembled WGS sequence"/>
</dbReference>
<dbReference type="RefSeq" id="WP_102071245.1">
    <property type="nucleotide sequence ID" value="NZ_PDNV01000011.1"/>
</dbReference>
<reference evidence="1 2" key="1">
    <citation type="submission" date="2017-10" db="EMBL/GenBank/DDBJ databases">
        <title>Two draft genome sequences of Pusillimonas sp. strains isolated from a nitrate- and radionuclide-contaminated groundwater in Russia.</title>
        <authorList>
            <person name="Grouzdev D.S."/>
            <person name="Tourova T.P."/>
            <person name="Goeva M.A."/>
            <person name="Babich T.L."/>
            <person name="Sokolova D.S."/>
            <person name="Abdullin R."/>
            <person name="Poltaraus A.B."/>
            <person name="Toshchakov S.V."/>
            <person name="Nazina T.N."/>
        </authorList>
    </citation>
    <scope>NUCLEOTIDE SEQUENCE [LARGE SCALE GENOMIC DNA]</scope>
    <source>
        <strain evidence="1 2">JR1/69-2-13</strain>
    </source>
</reference>
<sequence>MNAIVLKSTLTCPRCGYVKTETMPTDACQWFYECEQCRAVLKPRPDDCCVYCSYGSVPCPPVQEHDKQHGCCG</sequence>
<keyword evidence="2" id="KW-1185">Reference proteome</keyword>
<dbReference type="NCBIfam" id="NF041374">
    <property type="entry name" value="GDCCVxC"/>
    <property type="match status" value="1"/>
</dbReference>
<evidence type="ECO:0000313" key="2">
    <source>
        <dbReference type="Proteomes" id="UP000234328"/>
    </source>
</evidence>
<accession>A0A2N4UCT1</accession>
<proteinExistence type="predicted"/>